<evidence type="ECO:0000259" key="2">
    <source>
        <dbReference type="Pfam" id="PF13386"/>
    </source>
</evidence>
<dbReference type="InterPro" id="IPR036259">
    <property type="entry name" value="MFS_trans_sf"/>
</dbReference>
<name>A0A2W6MZ91_9HELI</name>
<organism evidence="3 4">
    <name type="scientific">Helicobacter valdiviensis</name>
    <dbReference type="NCBI Taxonomy" id="1458358"/>
    <lineage>
        <taxon>Bacteria</taxon>
        <taxon>Pseudomonadati</taxon>
        <taxon>Campylobacterota</taxon>
        <taxon>Epsilonproteobacteria</taxon>
        <taxon>Campylobacterales</taxon>
        <taxon>Helicobacteraceae</taxon>
        <taxon>Helicobacter</taxon>
    </lineage>
</organism>
<evidence type="ECO:0000313" key="3">
    <source>
        <dbReference type="EMBL" id="PZT48658.1"/>
    </source>
</evidence>
<dbReference type="Proteomes" id="UP000249746">
    <property type="component" value="Unassembled WGS sequence"/>
</dbReference>
<dbReference type="PANTHER" id="PTHR42208">
    <property type="entry name" value="HEAVY METAL TRANSPORTER-RELATED"/>
    <property type="match status" value="1"/>
</dbReference>
<sequence length="249" mass="27409">MSDFSLIALFSIALVGSFGHCIGMCGGIVLAYCAKMGKIQKSKIELAFLHLIYNLGRVSTYILLGILVGFLGKMFVLNGYLRATLFILAGVMMILAALSLLGKIKFLTLIEHSVQERQWYQKSFKKFLSLNSPLSLYFLGILNGLLPCGFVYSYLFGAAAFASPLMGGVIMGVFGLGTIPALFIMGFLANSLLNNNTLRKFALIFSTLAIIIFGVFMIQKGIMFLTNPNASHKMHTMDHNNKDKHDMHP</sequence>
<dbReference type="AlphaFoldDB" id="A0A2W6MZ91"/>
<dbReference type="EMBL" id="NBIU01000005">
    <property type="protein sequence ID" value="PZT48658.1"/>
    <property type="molecule type" value="Genomic_DNA"/>
</dbReference>
<keyword evidence="1" id="KW-0472">Membrane</keyword>
<comment type="caution">
    <text evidence="3">The sequence shown here is derived from an EMBL/GenBank/DDBJ whole genome shotgun (WGS) entry which is preliminary data.</text>
</comment>
<evidence type="ECO:0000256" key="1">
    <source>
        <dbReference type="SAM" id="Phobius"/>
    </source>
</evidence>
<feature type="domain" description="Urease accessory protein UreH-like transmembrane" evidence="2">
    <location>
        <begin position="9"/>
        <end position="215"/>
    </location>
</feature>
<feature type="transmembrane region" description="Helical" evidence="1">
    <location>
        <begin position="134"/>
        <end position="155"/>
    </location>
</feature>
<feature type="transmembrane region" description="Helical" evidence="1">
    <location>
        <begin position="6"/>
        <end position="34"/>
    </location>
</feature>
<feature type="transmembrane region" description="Helical" evidence="1">
    <location>
        <begin position="46"/>
        <end position="71"/>
    </location>
</feature>
<proteinExistence type="predicted"/>
<gene>
    <name evidence="3" type="ORF">B6S12_02810</name>
</gene>
<feature type="transmembrane region" description="Helical" evidence="1">
    <location>
        <begin position="83"/>
        <end position="101"/>
    </location>
</feature>
<reference evidence="3 4" key="1">
    <citation type="submission" date="2017-03" db="EMBL/GenBank/DDBJ databases">
        <title>Genomic and clinical evidence uncovers the enterohepatic species Helicobacter valdiviensis as a potential human intestinal pathogen.</title>
        <authorList>
            <person name="Fresia P."/>
            <person name="Jara R."/>
            <person name="Sierra R."/>
            <person name="Ferres I."/>
            <person name="Greif G."/>
            <person name="Iraola G."/>
            <person name="Collado L."/>
        </authorList>
    </citation>
    <scope>NUCLEOTIDE SEQUENCE [LARGE SCALE GENOMIC DNA]</scope>
    <source>
        <strain evidence="3 4">WBE14</strain>
    </source>
</reference>
<keyword evidence="1" id="KW-1133">Transmembrane helix</keyword>
<keyword evidence="4" id="KW-1185">Reference proteome</keyword>
<protein>
    <recommendedName>
        <fullName evidence="2">Urease accessory protein UreH-like transmembrane domain-containing protein</fullName>
    </recommendedName>
</protein>
<evidence type="ECO:0000313" key="4">
    <source>
        <dbReference type="Proteomes" id="UP000249746"/>
    </source>
</evidence>
<dbReference type="InterPro" id="IPR039447">
    <property type="entry name" value="UreH-like_TM_dom"/>
</dbReference>
<dbReference type="RefSeq" id="WP_111229379.1">
    <property type="nucleotide sequence ID" value="NZ_NBIU01000005.1"/>
</dbReference>
<dbReference type="SUPFAM" id="SSF103473">
    <property type="entry name" value="MFS general substrate transporter"/>
    <property type="match status" value="1"/>
</dbReference>
<feature type="transmembrane region" description="Helical" evidence="1">
    <location>
        <begin position="161"/>
        <end position="189"/>
    </location>
</feature>
<dbReference type="Pfam" id="PF13386">
    <property type="entry name" value="DsbD_2"/>
    <property type="match status" value="1"/>
</dbReference>
<keyword evidence="1" id="KW-0812">Transmembrane</keyword>
<feature type="transmembrane region" description="Helical" evidence="1">
    <location>
        <begin position="201"/>
        <end position="219"/>
    </location>
</feature>
<dbReference type="PANTHER" id="PTHR42208:SF1">
    <property type="entry name" value="HEAVY METAL TRANSPORTER"/>
    <property type="match status" value="1"/>
</dbReference>
<dbReference type="OrthoDB" id="9798690at2"/>
<accession>A0A2W6MZ91</accession>